<evidence type="ECO:0000256" key="1">
    <source>
        <dbReference type="ARBA" id="ARBA00023121"/>
    </source>
</evidence>
<dbReference type="InterPro" id="IPR014352">
    <property type="entry name" value="FERM/acyl-CoA-bd_prot_sf"/>
</dbReference>
<dbReference type="GO" id="GO:0045177">
    <property type="term" value="C:apical part of cell"/>
    <property type="evidence" value="ECO:0007669"/>
    <property type="project" value="EnsemblMetazoa"/>
</dbReference>
<dbReference type="GO" id="GO:0000139">
    <property type="term" value="C:Golgi membrane"/>
    <property type="evidence" value="ECO:0007669"/>
    <property type="project" value="EnsemblMetazoa"/>
</dbReference>
<feature type="transmembrane region" description="Helical" evidence="4">
    <location>
        <begin position="258"/>
        <end position="278"/>
    </location>
</feature>
<evidence type="ECO:0000256" key="4">
    <source>
        <dbReference type="SAM" id="Phobius"/>
    </source>
</evidence>
<feature type="domain" description="ACB" evidence="5">
    <location>
        <begin position="1"/>
        <end position="89"/>
    </location>
</feature>
<dbReference type="GO" id="GO:0019915">
    <property type="term" value="P:lipid storage"/>
    <property type="evidence" value="ECO:0007669"/>
    <property type="project" value="UniProtKB-ARBA"/>
</dbReference>
<feature type="region of interest" description="Disordered" evidence="3">
    <location>
        <begin position="185"/>
        <end position="205"/>
    </location>
</feature>
<dbReference type="OMA" id="VYKWNAW"/>
<evidence type="ECO:0000313" key="7">
    <source>
        <dbReference type="Proteomes" id="UP000008281"/>
    </source>
</evidence>
<organism evidence="7">
    <name type="scientific">Caenorhabditis remanei</name>
    <name type="common">Caenorhabditis vulgaris</name>
    <dbReference type="NCBI Taxonomy" id="31234"/>
    <lineage>
        <taxon>Eukaryota</taxon>
        <taxon>Metazoa</taxon>
        <taxon>Ecdysozoa</taxon>
        <taxon>Nematoda</taxon>
        <taxon>Chromadorea</taxon>
        <taxon>Rhabditida</taxon>
        <taxon>Rhabditina</taxon>
        <taxon>Rhabditomorpha</taxon>
        <taxon>Rhabditoidea</taxon>
        <taxon>Rhabditidae</taxon>
        <taxon>Peloderinae</taxon>
        <taxon>Caenorhabditis</taxon>
    </lineage>
</organism>
<sequence length="285" mass="32636">MSKFETAVFIVQNLPKDGPVKTSTDEKLNFYGLFKQATHGKCDVSKPSFFDVQGVYKWNAWNKLDTMTSEDAKNAYVDAIVQKIRDAQKTYKTEEWMKGDAYDLLAPKFEILGILESSSENNKLEGSTKNEKIEERLENEPIGKQDTKEGEEVEKGNNETVDSSACILSDNEYADAIDDELQSRSSSFTEPHTSSRIRVSPQSSPTIRNSCHRLEKELKVITESIDKLGKAVEERHNLLIGLMKKATVYILVPKATSWKTVIFFVFWPFVANFLLRWIRRFLTWI</sequence>
<dbReference type="PANTHER" id="PTHR23310:SF127">
    <property type="entry name" value="ACB DOMAIN-CONTAINING PROTEIN"/>
    <property type="match status" value="1"/>
</dbReference>
<dbReference type="PRINTS" id="PR00689">
    <property type="entry name" value="ACOABINDINGP"/>
</dbReference>
<feature type="compositionally biased region" description="Basic and acidic residues" evidence="3">
    <location>
        <begin position="122"/>
        <end position="157"/>
    </location>
</feature>
<dbReference type="InterPro" id="IPR022408">
    <property type="entry name" value="Acyl-CoA-binding_prot_CS"/>
</dbReference>
<evidence type="ECO:0000256" key="2">
    <source>
        <dbReference type="ARBA" id="ARBA00059808"/>
    </source>
</evidence>
<dbReference type="FunFam" id="1.20.80.10:FF:000010">
    <property type="entry name" value="Acyl-CoA-binding domain-containing protein 5"/>
    <property type="match status" value="1"/>
</dbReference>
<dbReference type="GO" id="GO:0032456">
    <property type="term" value="P:endocytic recycling"/>
    <property type="evidence" value="ECO:0007669"/>
    <property type="project" value="EnsemblMetazoa"/>
</dbReference>
<evidence type="ECO:0000256" key="3">
    <source>
        <dbReference type="SAM" id="MobiDB-lite"/>
    </source>
</evidence>
<dbReference type="eggNOG" id="KOG0817">
    <property type="taxonomic scope" value="Eukaryota"/>
</dbReference>
<name>E3MI56_CAERE</name>
<dbReference type="InParanoid" id="E3MI56"/>
<keyword evidence="1" id="KW-0446">Lipid-binding</keyword>
<dbReference type="AlphaFoldDB" id="E3MI56"/>
<dbReference type="Gene3D" id="1.20.80.10">
    <property type="match status" value="1"/>
</dbReference>
<dbReference type="Pfam" id="PF00887">
    <property type="entry name" value="ACBP"/>
    <property type="match status" value="1"/>
</dbReference>
<keyword evidence="7" id="KW-1185">Reference proteome</keyword>
<keyword evidence="4" id="KW-0472">Membrane</keyword>
<dbReference type="InterPro" id="IPR035984">
    <property type="entry name" value="Acyl-CoA-binding_sf"/>
</dbReference>
<dbReference type="HOGENOM" id="CLU_934779_0_0_1"/>
<dbReference type="InterPro" id="IPR000582">
    <property type="entry name" value="Acyl-CoA-binding_protein"/>
</dbReference>
<dbReference type="EMBL" id="DS268447">
    <property type="protein sequence ID" value="EFP02411.1"/>
    <property type="molecule type" value="Genomic_DNA"/>
</dbReference>
<evidence type="ECO:0000259" key="5">
    <source>
        <dbReference type="PROSITE" id="PS51228"/>
    </source>
</evidence>
<dbReference type="GO" id="GO:0045178">
    <property type="term" value="C:basal part of cell"/>
    <property type="evidence" value="ECO:0007669"/>
    <property type="project" value="EnsemblMetazoa"/>
</dbReference>
<dbReference type="SUPFAM" id="SSF47027">
    <property type="entry name" value="Acyl-CoA binding protein"/>
    <property type="match status" value="1"/>
</dbReference>
<reference evidence="6" key="1">
    <citation type="submission" date="2007-07" db="EMBL/GenBank/DDBJ databases">
        <title>PCAP assembly of the Caenorhabditis remanei genome.</title>
        <authorList>
            <consortium name="The Caenorhabditis remanei Sequencing Consortium"/>
            <person name="Wilson R.K."/>
        </authorList>
    </citation>
    <scope>NUCLEOTIDE SEQUENCE [LARGE SCALE GENOMIC DNA]</scope>
    <source>
        <strain evidence="6">PB4641</strain>
    </source>
</reference>
<comment type="function">
    <text evidence="2">Binds medium- and long-chain acyl-CoA esters with very high affinity and may function as an intracellular carrier of acyl-CoA esters.</text>
</comment>
<dbReference type="GO" id="GO:0006631">
    <property type="term" value="P:fatty acid metabolic process"/>
    <property type="evidence" value="ECO:0007669"/>
    <property type="project" value="TreeGrafter"/>
</dbReference>
<gene>
    <name evidence="6" type="primary">Cre-maa-1</name>
    <name evidence="6" type="ORF">CRE_00997</name>
</gene>
<proteinExistence type="predicted"/>
<accession>E3MI56</accession>
<keyword evidence="4" id="KW-0812">Transmembrane</keyword>
<dbReference type="PANTHER" id="PTHR23310">
    <property type="entry name" value="ACYL-COA-BINDING PROTEIN, ACBP"/>
    <property type="match status" value="1"/>
</dbReference>
<dbReference type="FunCoup" id="E3MI56">
    <property type="interactions" value="245"/>
</dbReference>
<keyword evidence="4" id="KW-1133">Transmembrane helix</keyword>
<dbReference type="Proteomes" id="UP000008281">
    <property type="component" value="Unassembled WGS sequence"/>
</dbReference>
<dbReference type="GO" id="GO:0055038">
    <property type="term" value="C:recycling endosome membrane"/>
    <property type="evidence" value="ECO:0007669"/>
    <property type="project" value="EnsemblMetazoa"/>
</dbReference>
<dbReference type="PROSITE" id="PS00880">
    <property type="entry name" value="ACB_1"/>
    <property type="match status" value="1"/>
</dbReference>
<protein>
    <submittedName>
        <fullName evidence="6">CRE-MAA-1 protein</fullName>
    </submittedName>
</protein>
<feature type="region of interest" description="Disordered" evidence="3">
    <location>
        <begin position="120"/>
        <end position="161"/>
    </location>
</feature>
<dbReference type="STRING" id="31234.E3MI56"/>
<dbReference type="PROSITE" id="PS51228">
    <property type="entry name" value="ACB_2"/>
    <property type="match status" value="1"/>
</dbReference>
<evidence type="ECO:0000313" key="6">
    <source>
        <dbReference type="EMBL" id="EFP02411.1"/>
    </source>
</evidence>
<dbReference type="GO" id="GO:0000062">
    <property type="term" value="F:fatty-acyl-CoA binding"/>
    <property type="evidence" value="ECO:0007669"/>
    <property type="project" value="EnsemblMetazoa"/>
</dbReference>
<dbReference type="GO" id="GO:0007032">
    <property type="term" value="P:endosome organization"/>
    <property type="evidence" value="ECO:0007669"/>
    <property type="project" value="EnsemblMetazoa"/>
</dbReference>
<dbReference type="OrthoDB" id="71307at2759"/>